<evidence type="ECO:0000313" key="7">
    <source>
        <dbReference type="Proteomes" id="UP001152484"/>
    </source>
</evidence>
<keyword evidence="3 4" id="KW-0479">Metal-binding</keyword>
<name>A0A9P1A0N2_CUSEU</name>
<organism evidence="6 7">
    <name type="scientific">Cuscuta europaea</name>
    <name type="common">European dodder</name>
    <dbReference type="NCBI Taxonomy" id="41803"/>
    <lineage>
        <taxon>Eukaryota</taxon>
        <taxon>Viridiplantae</taxon>
        <taxon>Streptophyta</taxon>
        <taxon>Embryophyta</taxon>
        <taxon>Tracheophyta</taxon>
        <taxon>Spermatophyta</taxon>
        <taxon>Magnoliopsida</taxon>
        <taxon>eudicotyledons</taxon>
        <taxon>Gunneridae</taxon>
        <taxon>Pentapetalae</taxon>
        <taxon>asterids</taxon>
        <taxon>lamiids</taxon>
        <taxon>Solanales</taxon>
        <taxon>Convolvulaceae</taxon>
        <taxon>Cuscuteae</taxon>
        <taxon>Cuscuta</taxon>
        <taxon>Cuscuta subgen. Cuscuta</taxon>
    </lineage>
</organism>
<keyword evidence="3 4" id="KW-0106">Calcium</keyword>
<dbReference type="EC" id="3.7.1.2" evidence="4"/>
<dbReference type="AlphaFoldDB" id="A0A9P1A0N2"/>
<feature type="binding site" evidence="2">
    <location>
        <position position="111"/>
    </location>
    <ligand>
        <name>substrate</name>
    </ligand>
</feature>
<dbReference type="SUPFAM" id="SSF56529">
    <property type="entry name" value="FAH"/>
    <property type="match status" value="1"/>
</dbReference>
<dbReference type="Proteomes" id="UP001152484">
    <property type="component" value="Unassembled WGS sequence"/>
</dbReference>
<dbReference type="GO" id="GO:0006572">
    <property type="term" value="P:L-tyrosine catabolic process"/>
    <property type="evidence" value="ECO:0007669"/>
    <property type="project" value="UniProtKB-UniRule"/>
</dbReference>
<comment type="cofactor">
    <cofactor evidence="4">
        <name>Mg(2+)</name>
        <dbReference type="ChEBI" id="CHEBI:18420"/>
    </cofactor>
    <cofactor evidence="4">
        <name>Ca(2+)</name>
        <dbReference type="ChEBI" id="CHEBI:29108"/>
    </cofactor>
</comment>
<dbReference type="EMBL" id="CAMAPE010000079">
    <property type="protein sequence ID" value="CAH9119310.1"/>
    <property type="molecule type" value="Genomic_DNA"/>
</dbReference>
<evidence type="ECO:0000256" key="4">
    <source>
        <dbReference type="RuleBase" id="RU366008"/>
    </source>
</evidence>
<dbReference type="InterPro" id="IPR011234">
    <property type="entry name" value="Fumarylacetoacetase-like_C"/>
</dbReference>
<reference evidence="6" key="1">
    <citation type="submission" date="2022-07" db="EMBL/GenBank/DDBJ databases">
        <authorList>
            <person name="Macas J."/>
            <person name="Novak P."/>
            <person name="Neumann P."/>
        </authorList>
    </citation>
    <scope>NUCLEOTIDE SEQUENCE</scope>
</reference>
<protein>
    <recommendedName>
        <fullName evidence="4">Fumarylacetoacetase</fullName>
        <ecNumber evidence="4">3.7.1.2</ecNumber>
    </recommendedName>
    <alternativeName>
        <fullName evidence="4">Fumarylacetoacetate hydrolase</fullName>
    </alternativeName>
</protein>
<feature type="binding site" evidence="3">
    <location>
        <position position="70"/>
    </location>
    <ligand>
        <name>Ca(2+)</name>
        <dbReference type="ChEBI" id="CHEBI:29108"/>
    </ligand>
</feature>
<evidence type="ECO:0000256" key="1">
    <source>
        <dbReference type="ARBA" id="ARBA00010211"/>
    </source>
</evidence>
<comment type="caution">
    <text evidence="6">The sequence shown here is derived from an EMBL/GenBank/DDBJ whole genome shotgun (WGS) entry which is preliminary data.</text>
</comment>
<accession>A0A9P1A0N2</accession>
<dbReference type="PANTHER" id="PTHR43069:SF6">
    <property type="entry name" value="FUMARYLACETOACETASE"/>
    <property type="match status" value="1"/>
</dbReference>
<dbReference type="Gene3D" id="3.90.850.10">
    <property type="entry name" value="Fumarylacetoacetase-like, C-terminal domain"/>
    <property type="match status" value="1"/>
</dbReference>
<dbReference type="Pfam" id="PF01557">
    <property type="entry name" value="FAA_hydrolase"/>
    <property type="match status" value="1"/>
</dbReference>
<keyword evidence="3 4" id="KW-0460">Magnesium</keyword>
<keyword evidence="7" id="KW-1185">Reference proteome</keyword>
<evidence type="ECO:0000259" key="5">
    <source>
        <dbReference type="Pfam" id="PF01557"/>
    </source>
</evidence>
<gene>
    <name evidence="6" type="ORF">CEURO_LOCUS22265</name>
</gene>
<dbReference type="OrthoDB" id="9971669at2759"/>
<evidence type="ECO:0000256" key="2">
    <source>
        <dbReference type="PIRSR" id="PIRSR605959-2"/>
    </source>
</evidence>
<comment type="pathway">
    <text evidence="4">Amino-acid degradation; L-phenylalanine degradation; acetoacetate and fumarate from L-phenylalanine: step 6/6.</text>
</comment>
<dbReference type="GO" id="GO:0004334">
    <property type="term" value="F:fumarylacetoacetase activity"/>
    <property type="evidence" value="ECO:0007669"/>
    <property type="project" value="UniProtKB-UniRule"/>
</dbReference>
<feature type="domain" description="Fumarylacetoacetase-like C-terminal" evidence="5">
    <location>
        <begin position="61"/>
        <end position="273"/>
    </location>
</feature>
<sequence>MSNEKELFCSYTMLCCAYYMALNHGQTCSSKLTPCISLNDLCNLDHFRGQDRPVGNSPPYFGPSRKMDFELELAAVVGPGNELGKHVNINEAADHIFGLVLMNDWSARDFQGWECIPLGPFIGKNFGTTISPWIVPLDSLEPFGSEAPMQNPPPLPYLAEKKPKNYDICLEVGIKPKGHEDSYVLSRSNYKHLYWTIPQQIAHHTINGCNLRPGDLLGSGTISGPEPNSYGSLLELTWNGQKPLSLGGETRTFLQDGDEVIISGFCKGDGYIVGFGTCSGKILPSLV</sequence>
<dbReference type="GO" id="GO:0006559">
    <property type="term" value="P:L-phenylalanine catabolic process"/>
    <property type="evidence" value="ECO:0007669"/>
    <property type="project" value="UniProtKB-UniRule"/>
</dbReference>
<evidence type="ECO:0000313" key="6">
    <source>
        <dbReference type="EMBL" id="CAH9119310.1"/>
    </source>
</evidence>
<keyword evidence="4" id="KW-0378">Hydrolase</keyword>
<comment type="similarity">
    <text evidence="1 4">Belongs to the FAH family.</text>
</comment>
<feature type="binding site" evidence="2">
    <location>
        <position position="221"/>
    </location>
    <ligand>
        <name>substrate</name>
    </ligand>
</feature>
<feature type="binding site" evidence="3">
    <location>
        <position position="124"/>
    </location>
    <ligand>
        <name>Mg(2+)</name>
        <dbReference type="ChEBI" id="CHEBI:18420"/>
    </ligand>
</feature>
<dbReference type="InterPro" id="IPR005959">
    <property type="entry name" value="Fumarylacetoacetase"/>
</dbReference>
<dbReference type="PANTHER" id="PTHR43069">
    <property type="entry name" value="FUMARYLACETOACETASE"/>
    <property type="match status" value="1"/>
</dbReference>
<dbReference type="GO" id="GO:0046872">
    <property type="term" value="F:metal ion binding"/>
    <property type="evidence" value="ECO:0007669"/>
    <property type="project" value="UniProtKB-UniRule"/>
</dbReference>
<dbReference type="InterPro" id="IPR036663">
    <property type="entry name" value="Fumarylacetoacetase_C_sf"/>
</dbReference>
<feature type="binding site" evidence="3">
    <location>
        <position position="72"/>
    </location>
    <ligand>
        <name>Ca(2+)</name>
        <dbReference type="ChEBI" id="CHEBI:29108"/>
    </ligand>
</feature>
<evidence type="ECO:0000256" key="3">
    <source>
        <dbReference type="PIRSR" id="PIRSR605959-3"/>
    </source>
</evidence>
<feature type="binding site" evidence="3">
    <location>
        <position position="104"/>
    </location>
    <ligand>
        <name>Ca(2+)</name>
        <dbReference type="ChEBI" id="CHEBI:29108"/>
    </ligand>
</feature>
<keyword evidence="4" id="KW-0585">Phenylalanine catabolism</keyword>
<comment type="catalytic activity">
    <reaction evidence="4">
        <text>4-fumarylacetoacetate + H2O = acetoacetate + fumarate + H(+)</text>
        <dbReference type="Rhea" id="RHEA:10244"/>
        <dbReference type="ChEBI" id="CHEBI:13705"/>
        <dbReference type="ChEBI" id="CHEBI:15377"/>
        <dbReference type="ChEBI" id="CHEBI:15378"/>
        <dbReference type="ChEBI" id="CHEBI:18034"/>
        <dbReference type="ChEBI" id="CHEBI:29806"/>
        <dbReference type="EC" id="3.7.1.2"/>
    </reaction>
</comment>
<keyword evidence="4" id="KW-0828">Tyrosine catabolism</keyword>
<dbReference type="GO" id="GO:1902000">
    <property type="term" value="P:homogentisate catabolic process"/>
    <property type="evidence" value="ECO:0007669"/>
    <property type="project" value="TreeGrafter"/>
</dbReference>
<proteinExistence type="inferred from homology"/>
<feature type="binding site" evidence="3">
    <location>
        <position position="104"/>
    </location>
    <ligand>
        <name>Mg(2+)</name>
        <dbReference type="ChEBI" id="CHEBI:18420"/>
    </ligand>
</feature>
<feature type="binding site" evidence="3">
    <location>
        <position position="128"/>
    </location>
    <ligand>
        <name>Mg(2+)</name>
        <dbReference type="ChEBI" id="CHEBI:18420"/>
    </ligand>
</feature>